<dbReference type="InterPro" id="IPR044509">
    <property type="entry name" value="RIC2/4"/>
</dbReference>
<dbReference type="AlphaFoldDB" id="A0AAV5M073"/>
<feature type="region of interest" description="Disordered" evidence="1">
    <location>
        <begin position="32"/>
        <end position="51"/>
    </location>
</feature>
<organism evidence="3 4">
    <name type="scientific">Rubroshorea leprosula</name>
    <dbReference type="NCBI Taxonomy" id="152421"/>
    <lineage>
        <taxon>Eukaryota</taxon>
        <taxon>Viridiplantae</taxon>
        <taxon>Streptophyta</taxon>
        <taxon>Embryophyta</taxon>
        <taxon>Tracheophyta</taxon>
        <taxon>Spermatophyta</taxon>
        <taxon>Magnoliopsida</taxon>
        <taxon>eudicotyledons</taxon>
        <taxon>Gunneridae</taxon>
        <taxon>Pentapetalae</taxon>
        <taxon>rosids</taxon>
        <taxon>malvids</taxon>
        <taxon>Malvales</taxon>
        <taxon>Dipterocarpaceae</taxon>
        <taxon>Rubroshorea</taxon>
    </lineage>
</organism>
<dbReference type="SMART" id="SM00285">
    <property type="entry name" value="PBD"/>
    <property type="match status" value="1"/>
</dbReference>
<gene>
    <name evidence="3" type="ORF">SLEP1_g49860</name>
</gene>
<sequence>MKDASMEKFVVLPFSLGCNCHSSVAVASGDDLSKFNDQQKPRKQEQEECWKKQRRKNNAKSFCAIPKHNISSGIHRLIKSVKSLSRFFVLKEEIESEEMEIGFPTDVKHVTHIGLDGTTTTNPLKNWEDFGGPPNNIISFPAISLHQFELAMAAQTHGQLLHQSKLD</sequence>
<protein>
    <recommendedName>
        <fullName evidence="2">CRIB domain-containing protein</fullName>
    </recommendedName>
</protein>
<reference evidence="3 4" key="1">
    <citation type="journal article" date="2021" name="Commun. Biol.">
        <title>The genome of Shorea leprosula (Dipterocarpaceae) highlights the ecological relevance of drought in aseasonal tropical rainforests.</title>
        <authorList>
            <person name="Ng K.K.S."/>
            <person name="Kobayashi M.J."/>
            <person name="Fawcett J.A."/>
            <person name="Hatakeyama M."/>
            <person name="Paape T."/>
            <person name="Ng C.H."/>
            <person name="Ang C.C."/>
            <person name="Tnah L.H."/>
            <person name="Lee C.T."/>
            <person name="Nishiyama T."/>
            <person name="Sese J."/>
            <person name="O'Brien M.J."/>
            <person name="Copetti D."/>
            <person name="Mohd Noor M.I."/>
            <person name="Ong R.C."/>
            <person name="Putra M."/>
            <person name="Sireger I.Z."/>
            <person name="Indrioko S."/>
            <person name="Kosugi Y."/>
            <person name="Izuno A."/>
            <person name="Isagi Y."/>
            <person name="Lee S.L."/>
            <person name="Shimizu K.K."/>
        </authorList>
    </citation>
    <scope>NUCLEOTIDE SEQUENCE [LARGE SCALE GENOMIC DNA]</scope>
    <source>
        <strain evidence="3">214</strain>
    </source>
</reference>
<dbReference type="InterPro" id="IPR000095">
    <property type="entry name" value="CRIB_dom"/>
</dbReference>
<evidence type="ECO:0000256" key="1">
    <source>
        <dbReference type="SAM" id="MobiDB-lite"/>
    </source>
</evidence>
<keyword evidence="4" id="KW-1185">Reference proteome</keyword>
<dbReference type="PANTHER" id="PTHR46931:SF14">
    <property type="entry name" value="CRIB DOMAIN-CONTAINING PROTEIN RIC2"/>
    <property type="match status" value="1"/>
</dbReference>
<accession>A0AAV5M073</accession>
<dbReference type="PANTHER" id="PTHR46931">
    <property type="entry name" value="CRIB DOMAIN-CONTAINING PROTEIN RIC2"/>
    <property type="match status" value="1"/>
</dbReference>
<feature type="domain" description="CRIB" evidence="2">
    <location>
        <begin position="101"/>
        <end position="114"/>
    </location>
</feature>
<dbReference type="Pfam" id="PF00786">
    <property type="entry name" value="PBD"/>
    <property type="match status" value="1"/>
</dbReference>
<evidence type="ECO:0000313" key="4">
    <source>
        <dbReference type="Proteomes" id="UP001054252"/>
    </source>
</evidence>
<comment type="caution">
    <text evidence="3">The sequence shown here is derived from an EMBL/GenBank/DDBJ whole genome shotgun (WGS) entry which is preliminary data.</text>
</comment>
<evidence type="ECO:0000259" key="2">
    <source>
        <dbReference type="PROSITE" id="PS50108"/>
    </source>
</evidence>
<evidence type="ECO:0000313" key="3">
    <source>
        <dbReference type="EMBL" id="GKV42459.1"/>
    </source>
</evidence>
<name>A0AAV5M073_9ROSI</name>
<proteinExistence type="predicted"/>
<dbReference type="EMBL" id="BPVZ01000158">
    <property type="protein sequence ID" value="GKV42459.1"/>
    <property type="molecule type" value="Genomic_DNA"/>
</dbReference>
<dbReference type="PROSITE" id="PS50108">
    <property type="entry name" value="CRIB"/>
    <property type="match status" value="1"/>
</dbReference>
<dbReference type="Proteomes" id="UP001054252">
    <property type="component" value="Unassembled WGS sequence"/>
</dbReference>